<evidence type="ECO:0000313" key="3">
    <source>
        <dbReference type="Proteomes" id="UP000244722"/>
    </source>
</evidence>
<accession>A0A2T6ZQJ4</accession>
<evidence type="ECO:0000256" key="1">
    <source>
        <dbReference type="SAM" id="Phobius"/>
    </source>
</evidence>
<sequence>YASGTVVISNKNLPAFSFSFSLPPLLLPLLLLVLPFLLHFLLLPIIVPELATRQSQSVATERGVIF</sequence>
<feature type="transmembrane region" description="Helical" evidence="1">
    <location>
        <begin position="25"/>
        <end position="47"/>
    </location>
</feature>
<proteinExistence type="predicted"/>
<dbReference type="AlphaFoldDB" id="A0A2T6ZQJ4"/>
<dbReference type="EMBL" id="NESQ01000142">
    <property type="protein sequence ID" value="PUU77759.1"/>
    <property type="molecule type" value="Genomic_DNA"/>
</dbReference>
<name>A0A2T6ZQJ4_TUBBO</name>
<feature type="non-terminal residue" evidence="2">
    <location>
        <position position="1"/>
    </location>
</feature>
<reference evidence="2 3" key="1">
    <citation type="submission" date="2017-04" db="EMBL/GenBank/DDBJ databases">
        <title>Draft genome sequence of Tuber borchii Vittad., a whitish edible truffle.</title>
        <authorList>
            <consortium name="DOE Joint Genome Institute"/>
            <person name="Murat C."/>
            <person name="Kuo A."/>
            <person name="Barry K.W."/>
            <person name="Clum A."/>
            <person name="Dockter R.B."/>
            <person name="Fauchery L."/>
            <person name="Iotti M."/>
            <person name="Kohler A."/>
            <person name="Labutti K."/>
            <person name="Lindquist E.A."/>
            <person name="Lipzen A."/>
            <person name="Ohm R.A."/>
            <person name="Wang M."/>
            <person name="Grigoriev I.V."/>
            <person name="Zambonelli A."/>
            <person name="Martin F.M."/>
        </authorList>
    </citation>
    <scope>NUCLEOTIDE SEQUENCE [LARGE SCALE GENOMIC DNA]</scope>
    <source>
        <strain evidence="2 3">Tbo3840</strain>
    </source>
</reference>
<protein>
    <submittedName>
        <fullName evidence="2">Uncharacterized protein</fullName>
    </submittedName>
</protein>
<gene>
    <name evidence="2" type="ORF">B9Z19DRAFT_1026574</name>
</gene>
<keyword evidence="1" id="KW-0472">Membrane</keyword>
<keyword evidence="1" id="KW-0812">Transmembrane</keyword>
<dbReference type="Proteomes" id="UP000244722">
    <property type="component" value="Unassembled WGS sequence"/>
</dbReference>
<evidence type="ECO:0000313" key="2">
    <source>
        <dbReference type="EMBL" id="PUU77759.1"/>
    </source>
</evidence>
<organism evidence="2 3">
    <name type="scientific">Tuber borchii</name>
    <name type="common">White truffle</name>
    <dbReference type="NCBI Taxonomy" id="42251"/>
    <lineage>
        <taxon>Eukaryota</taxon>
        <taxon>Fungi</taxon>
        <taxon>Dikarya</taxon>
        <taxon>Ascomycota</taxon>
        <taxon>Pezizomycotina</taxon>
        <taxon>Pezizomycetes</taxon>
        <taxon>Pezizales</taxon>
        <taxon>Tuberaceae</taxon>
        <taxon>Tuber</taxon>
    </lineage>
</organism>
<keyword evidence="1" id="KW-1133">Transmembrane helix</keyword>
<comment type="caution">
    <text evidence="2">The sequence shown here is derived from an EMBL/GenBank/DDBJ whole genome shotgun (WGS) entry which is preliminary data.</text>
</comment>
<keyword evidence="3" id="KW-1185">Reference proteome</keyword>